<dbReference type="AlphaFoldDB" id="A0A699JJQ6"/>
<dbReference type="EMBL" id="BKCJ010411292">
    <property type="protein sequence ID" value="GFA36352.1"/>
    <property type="molecule type" value="Genomic_DNA"/>
</dbReference>
<protein>
    <recommendedName>
        <fullName evidence="1">Transposase-associated domain-containing protein</fullName>
    </recommendedName>
</protein>
<feature type="domain" description="Transposase-associated" evidence="1">
    <location>
        <begin position="3"/>
        <end position="65"/>
    </location>
</feature>
<comment type="caution">
    <text evidence="2">The sequence shown here is derived from an EMBL/GenBank/DDBJ whole genome shotgun (WGS) entry which is preliminary data.</text>
</comment>
<accession>A0A699JJQ6</accession>
<name>A0A699JJQ6_TANCI</name>
<feature type="non-terminal residue" evidence="2">
    <location>
        <position position="266"/>
    </location>
</feature>
<dbReference type="InterPro" id="IPR029480">
    <property type="entry name" value="Transpos_assoc"/>
</dbReference>
<dbReference type="Pfam" id="PF13963">
    <property type="entry name" value="Transpos_assoc"/>
    <property type="match status" value="2"/>
</dbReference>
<reference evidence="2" key="1">
    <citation type="journal article" date="2019" name="Sci. Rep.">
        <title>Draft genome of Tanacetum cinerariifolium, the natural source of mosquito coil.</title>
        <authorList>
            <person name="Yamashiro T."/>
            <person name="Shiraishi A."/>
            <person name="Satake H."/>
            <person name="Nakayama K."/>
        </authorList>
    </citation>
    <scope>NUCLEOTIDE SEQUENCE</scope>
</reference>
<organism evidence="2">
    <name type="scientific">Tanacetum cinerariifolium</name>
    <name type="common">Dalmatian daisy</name>
    <name type="synonym">Chrysanthemum cinerariifolium</name>
    <dbReference type="NCBI Taxonomy" id="118510"/>
    <lineage>
        <taxon>Eukaryota</taxon>
        <taxon>Viridiplantae</taxon>
        <taxon>Streptophyta</taxon>
        <taxon>Embryophyta</taxon>
        <taxon>Tracheophyta</taxon>
        <taxon>Spermatophyta</taxon>
        <taxon>Magnoliopsida</taxon>
        <taxon>eudicotyledons</taxon>
        <taxon>Gunneridae</taxon>
        <taxon>Pentapetalae</taxon>
        <taxon>asterids</taxon>
        <taxon>campanulids</taxon>
        <taxon>Asterales</taxon>
        <taxon>Asteraceae</taxon>
        <taxon>Asteroideae</taxon>
        <taxon>Anthemideae</taxon>
        <taxon>Anthemidinae</taxon>
        <taxon>Tanacetum</taxon>
    </lineage>
</organism>
<evidence type="ECO:0000259" key="1">
    <source>
        <dbReference type="Pfam" id="PF13963"/>
    </source>
</evidence>
<feature type="domain" description="Transposase-associated" evidence="1">
    <location>
        <begin position="163"/>
        <end position="235"/>
    </location>
</feature>
<proteinExistence type="predicted"/>
<gene>
    <name evidence="2" type="ORF">Tci_608324</name>
</gene>
<sequence length="266" mass="30946">MKEHFFTSLTKFVEHCKPLVNSSGNVKFPCKSCRNVSWVSIPELPRHITNNGWDPSYKTWTNHGEPNVLLSVIHNTKQPQMRSDMTACLNDLSYIPPNNEQNEPTQGDISETSNEPTQAIRSEFEELYLSANEELYPNYDYVTRLDFMAKFIYFKVKVMVIDKSWICLGRHERAFFTSLTKFVEHCKPLVNSSENVKFPCKSCRNVYWVSILELPRHITNNGWDPSYKTWTNHDEPNVLLSVIHNTKQPQMRSDMTACLNDLSYIP</sequence>
<evidence type="ECO:0000313" key="2">
    <source>
        <dbReference type="EMBL" id="GFA36352.1"/>
    </source>
</evidence>